<dbReference type="SUPFAM" id="SSF48403">
    <property type="entry name" value="Ankyrin repeat"/>
    <property type="match status" value="1"/>
</dbReference>
<proteinExistence type="predicted"/>
<comment type="caution">
    <text evidence="1">The sequence shown here is derived from an EMBL/GenBank/DDBJ whole genome shotgun (WGS) entry which is preliminary data.</text>
</comment>
<dbReference type="SMART" id="SM00248">
    <property type="entry name" value="ANK"/>
    <property type="match status" value="2"/>
</dbReference>
<accession>A0ABR1WXH3</accession>
<dbReference type="InterPro" id="IPR002110">
    <property type="entry name" value="Ankyrin_rpt"/>
</dbReference>
<dbReference type="Gene3D" id="1.25.40.20">
    <property type="entry name" value="Ankyrin repeat-containing domain"/>
    <property type="match status" value="1"/>
</dbReference>
<dbReference type="InterPro" id="IPR036770">
    <property type="entry name" value="Ankyrin_rpt-contain_sf"/>
</dbReference>
<dbReference type="EMBL" id="JAQQWN010000004">
    <property type="protein sequence ID" value="KAK8087863.1"/>
    <property type="molecule type" value="Genomic_DNA"/>
</dbReference>
<dbReference type="GeneID" id="92040199"/>
<reference evidence="1 2" key="1">
    <citation type="submission" date="2023-01" db="EMBL/GenBank/DDBJ databases">
        <title>Analysis of 21 Apiospora genomes using comparative genomics revels a genus with tremendous synthesis potential of carbohydrate active enzymes and secondary metabolites.</title>
        <authorList>
            <person name="Sorensen T."/>
        </authorList>
    </citation>
    <scope>NUCLEOTIDE SEQUENCE [LARGE SCALE GENOMIC DNA]</scope>
    <source>
        <strain evidence="1 2">CBS 114990</strain>
    </source>
</reference>
<keyword evidence="2" id="KW-1185">Reference proteome</keyword>
<evidence type="ECO:0000313" key="2">
    <source>
        <dbReference type="Proteomes" id="UP001433268"/>
    </source>
</evidence>
<dbReference type="RefSeq" id="XP_066670757.1">
    <property type="nucleotide sequence ID" value="XM_066807139.1"/>
</dbReference>
<evidence type="ECO:0000313" key="1">
    <source>
        <dbReference type="EMBL" id="KAK8087863.1"/>
    </source>
</evidence>
<name>A0ABR1WXH3_9PEZI</name>
<protein>
    <recommendedName>
        <fullName evidence="3">Ankyrin repeat protein</fullName>
    </recommendedName>
</protein>
<organism evidence="1 2">
    <name type="scientific">Apiospora hydei</name>
    <dbReference type="NCBI Taxonomy" id="1337664"/>
    <lineage>
        <taxon>Eukaryota</taxon>
        <taxon>Fungi</taxon>
        <taxon>Dikarya</taxon>
        <taxon>Ascomycota</taxon>
        <taxon>Pezizomycotina</taxon>
        <taxon>Sordariomycetes</taxon>
        <taxon>Xylariomycetidae</taxon>
        <taxon>Amphisphaeriales</taxon>
        <taxon>Apiosporaceae</taxon>
        <taxon>Apiospora</taxon>
    </lineage>
</organism>
<sequence length="152" mass="17180">MAHPEVEREVSKAINYAAYANQPQTLRTLLGHYKQTHTKQEFLEQLDFTLVLYSCKRGAPDTTHVLLEYGAHPNETDNKPRSCLQLAARSGDAATVKALLDAGAHLGAPQYKQHRTRPEHDGYRRGLWRRGIGELMPWRRLGGGTIRTLFGF</sequence>
<dbReference type="Proteomes" id="UP001433268">
    <property type="component" value="Unassembled WGS sequence"/>
</dbReference>
<dbReference type="Pfam" id="PF12796">
    <property type="entry name" value="Ank_2"/>
    <property type="match status" value="1"/>
</dbReference>
<evidence type="ECO:0008006" key="3">
    <source>
        <dbReference type="Google" id="ProtNLM"/>
    </source>
</evidence>
<gene>
    <name evidence="1" type="ORF">PG997_002824</name>
</gene>